<sequence length="761" mass="80035">MSANNASSRLDFILSLTDKVTAPLAKVTKGFSDLAEKGEANIKQIGTGVAGLWGSLTGIEGSLAPALEVNRALSDVRSLGVAQDALDALNAKSLDFSVAYGENAASFVSSAYKIEGAIKGLAGSQLATFTNTSNVLAKATKSDTAVMSEYVGTLYNLQKQQADAMGKSQWVEKLGGQTALAVQLFRTSGEQMKDGFKEAGAIATASGITLAEQMAVLGSLSSTMEGGDAGGRYKAFFENIGNASDKLGIKFTDTNGKVLPMLDILAKLQGKFGDLRNAAANNKLVEAFGGEGAQVIGALAQDTDRLKNGIDQLGKVRGLEQAEKMAAAMVDPWQQLGAAVQALRIAFGQALIPMLQPLMTRLVDIGKTLTRWTQLFPNITRVMGIATLATLAITAAISTLSIVVGLSKMAMLGLNVVWTLITWTGWRSIAMFVAHSIQCVLLVARVLAMIAVIGLAKGAMLLWQGAIWLVNAALMANPIGLVIAGIAALIALIVAAVVYWDEWTSALMNTQAFQWVADQVQQLSNWFGSMAGWGSMAQAAWDGIVAIFQKAISGLIDMLNKIPGVNIETTFGDVPTPPSVPQIPGQALPIGVTPMPAPVLTLPEPRALMAVQPQAPLMTTRPAAAEPPAPVAKVLEQQPKTLPRAALAPAAIAPAAALPRAVEPIAPLLKRMEALPAAPVQVEVAAPVEQAERSRERLSQAAPSITPVRPSAVPQGGLMKQIQNNTQSQDRRMHVEKVEIINGSKPMTPLELENMIGMAVG</sequence>
<keyword evidence="2" id="KW-0472">Membrane</keyword>
<dbReference type="NCBIfam" id="TIGR01760">
    <property type="entry name" value="tape_meas_TP901"/>
    <property type="match status" value="1"/>
</dbReference>
<dbReference type="InterPro" id="IPR010090">
    <property type="entry name" value="Phage_tape_meas"/>
</dbReference>
<keyword evidence="1" id="KW-1188">Viral release from host cell</keyword>
<dbReference type="PANTHER" id="PTHR37813:SF1">
    <property type="entry name" value="FELS-2 PROPHAGE PROTEIN"/>
    <property type="match status" value="1"/>
</dbReference>
<dbReference type="AlphaFoldDB" id="A0AAI8KCB4"/>
<name>A0AAI8KCB4_9PSED</name>
<reference evidence="4 5" key="1">
    <citation type="submission" date="2018-08" db="EMBL/GenBank/DDBJ databases">
        <authorList>
            <person name="Lee Y."/>
            <person name="Kakembo D."/>
        </authorList>
    </citation>
    <scope>NUCLEOTIDE SEQUENCE [LARGE SCALE GENOMIC DNA]</scope>
    <source>
        <strain evidence="4 5">JBCS1880</strain>
    </source>
</reference>
<feature type="transmembrane region" description="Helical" evidence="2">
    <location>
        <begin position="412"/>
        <end position="434"/>
    </location>
</feature>
<dbReference type="PANTHER" id="PTHR37813">
    <property type="entry name" value="FELS-2 PROPHAGE PROTEIN"/>
    <property type="match status" value="1"/>
</dbReference>
<gene>
    <name evidence="4" type="ORF">DZC75_20505</name>
</gene>
<dbReference type="RefSeq" id="WP_116889559.1">
    <property type="nucleotide sequence ID" value="NZ_CP031641.1"/>
</dbReference>
<keyword evidence="5" id="KW-1185">Reference proteome</keyword>
<evidence type="ECO:0000313" key="4">
    <source>
        <dbReference type="EMBL" id="AXO90259.1"/>
    </source>
</evidence>
<dbReference type="EMBL" id="CP031641">
    <property type="protein sequence ID" value="AXO90259.1"/>
    <property type="molecule type" value="Genomic_DNA"/>
</dbReference>
<evidence type="ECO:0000256" key="1">
    <source>
        <dbReference type="ARBA" id="ARBA00022612"/>
    </source>
</evidence>
<accession>A0AAI8KCB4</accession>
<dbReference type="Pfam" id="PF10145">
    <property type="entry name" value="PhageMin_Tail"/>
    <property type="match status" value="1"/>
</dbReference>
<organism evidence="4 5">
    <name type="scientific">Pseudomonas parafulva</name>
    <dbReference type="NCBI Taxonomy" id="157782"/>
    <lineage>
        <taxon>Bacteria</taxon>
        <taxon>Pseudomonadati</taxon>
        <taxon>Pseudomonadota</taxon>
        <taxon>Gammaproteobacteria</taxon>
        <taxon>Pseudomonadales</taxon>
        <taxon>Pseudomonadaceae</taxon>
        <taxon>Pseudomonas</taxon>
    </lineage>
</organism>
<evidence type="ECO:0000313" key="5">
    <source>
        <dbReference type="Proteomes" id="UP000258127"/>
    </source>
</evidence>
<feature type="transmembrane region" description="Helical" evidence="2">
    <location>
        <begin position="382"/>
        <end position="406"/>
    </location>
</feature>
<dbReference type="Proteomes" id="UP000258127">
    <property type="component" value="Chromosome"/>
</dbReference>
<feature type="domain" description="Phage tail tape measure protein" evidence="3">
    <location>
        <begin position="91"/>
        <end position="289"/>
    </location>
</feature>
<feature type="transmembrane region" description="Helical" evidence="2">
    <location>
        <begin position="446"/>
        <end position="467"/>
    </location>
</feature>
<evidence type="ECO:0000256" key="2">
    <source>
        <dbReference type="SAM" id="Phobius"/>
    </source>
</evidence>
<evidence type="ECO:0000259" key="3">
    <source>
        <dbReference type="Pfam" id="PF10145"/>
    </source>
</evidence>
<keyword evidence="2" id="KW-0812">Transmembrane</keyword>
<proteinExistence type="predicted"/>
<feature type="transmembrane region" description="Helical" evidence="2">
    <location>
        <begin position="479"/>
        <end position="500"/>
    </location>
</feature>
<protein>
    <submittedName>
        <fullName evidence="4">Phage tail tape measure protein</fullName>
    </submittedName>
</protein>
<keyword evidence="2" id="KW-1133">Transmembrane helix</keyword>